<evidence type="ECO:0000259" key="3">
    <source>
        <dbReference type="PROSITE" id="PS51176"/>
    </source>
</evidence>
<dbReference type="Pfam" id="PF02153">
    <property type="entry name" value="PDH_N"/>
    <property type="match status" value="1"/>
</dbReference>
<keyword evidence="2" id="KW-0560">Oxidoreductase</keyword>
<dbReference type="Pfam" id="PF20463">
    <property type="entry name" value="PDH_C"/>
    <property type="match status" value="1"/>
</dbReference>
<gene>
    <name evidence="4" type="ORF">GCM10009765_31780</name>
</gene>
<dbReference type="InterPro" id="IPR008927">
    <property type="entry name" value="6-PGluconate_DH-like_C_sf"/>
</dbReference>
<feature type="domain" description="Prephenate/arogenate dehydrogenase" evidence="3">
    <location>
        <begin position="3"/>
        <end position="277"/>
    </location>
</feature>
<dbReference type="InterPro" id="IPR046826">
    <property type="entry name" value="PDH_N"/>
</dbReference>
<dbReference type="InterPro" id="IPR003099">
    <property type="entry name" value="Prephen_DH"/>
</dbReference>
<dbReference type="InterPro" id="IPR036291">
    <property type="entry name" value="NAD(P)-bd_dom_sf"/>
</dbReference>
<evidence type="ECO:0000256" key="2">
    <source>
        <dbReference type="ARBA" id="ARBA00023002"/>
    </source>
</evidence>
<comment type="similarity">
    <text evidence="1">Belongs to the prephenate/arogenate dehydrogenase family.</text>
</comment>
<dbReference type="EMBL" id="BAAANY010000009">
    <property type="protein sequence ID" value="GAA1680223.1"/>
    <property type="molecule type" value="Genomic_DNA"/>
</dbReference>
<dbReference type="InterPro" id="IPR050812">
    <property type="entry name" value="Preph/Arog_dehydrog"/>
</dbReference>
<accession>A0ABN2H145</accession>
<dbReference type="SUPFAM" id="SSF48179">
    <property type="entry name" value="6-phosphogluconate dehydrogenase C-terminal domain-like"/>
    <property type="match status" value="1"/>
</dbReference>
<dbReference type="SUPFAM" id="SSF51735">
    <property type="entry name" value="NAD(P)-binding Rossmann-fold domains"/>
    <property type="match status" value="1"/>
</dbReference>
<evidence type="ECO:0000313" key="5">
    <source>
        <dbReference type="Proteomes" id="UP001500618"/>
    </source>
</evidence>
<evidence type="ECO:0000313" key="4">
    <source>
        <dbReference type="EMBL" id="GAA1680223.1"/>
    </source>
</evidence>
<dbReference type="Gene3D" id="1.10.3660.10">
    <property type="entry name" value="6-phosphogluconate dehydrogenase C-terminal like domain"/>
    <property type="match status" value="1"/>
</dbReference>
<dbReference type="RefSeq" id="WP_344311028.1">
    <property type="nucleotide sequence ID" value="NZ_BAAANY010000009.1"/>
</dbReference>
<name>A0ABN2H145_9ACTN</name>
<keyword evidence="5" id="KW-1185">Reference proteome</keyword>
<protein>
    <submittedName>
        <fullName evidence="4">Prephenate dehydrogenase</fullName>
    </submittedName>
</protein>
<dbReference type="PANTHER" id="PTHR21363">
    <property type="entry name" value="PREPHENATE DEHYDROGENASE"/>
    <property type="match status" value="1"/>
</dbReference>
<dbReference type="Proteomes" id="UP001500618">
    <property type="component" value="Unassembled WGS sequence"/>
</dbReference>
<dbReference type="InterPro" id="IPR046825">
    <property type="entry name" value="PDH_C"/>
</dbReference>
<dbReference type="PANTHER" id="PTHR21363:SF0">
    <property type="entry name" value="PREPHENATE DEHYDROGENASE [NADP(+)]"/>
    <property type="match status" value="1"/>
</dbReference>
<reference evidence="4 5" key="1">
    <citation type="journal article" date="2019" name="Int. J. Syst. Evol. Microbiol.">
        <title>The Global Catalogue of Microorganisms (GCM) 10K type strain sequencing project: providing services to taxonomists for standard genome sequencing and annotation.</title>
        <authorList>
            <consortium name="The Broad Institute Genomics Platform"/>
            <consortium name="The Broad Institute Genome Sequencing Center for Infectious Disease"/>
            <person name="Wu L."/>
            <person name="Ma J."/>
        </authorList>
    </citation>
    <scope>NUCLEOTIDE SEQUENCE [LARGE SCALE GENOMIC DNA]</scope>
    <source>
        <strain evidence="4 5">JCM 14718</strain>
    </source>
</reference>
<comment type="caution">
    <text evidence="4">The sequence shown here is derived from an EMBL/GenBank/DDBJ whole genome shotgun (WGS) entry which is preliminary data.</text>
</comment>
<evidence type="ECO:0000256" key="1">
    <source>
        <dbReference type="ARBA" id="ARBA00007964"/>
    </source>
</evidence>
<organism evidence="4 5">
    <name type="scientific">Fodinicola feengrottensis</name>
    <dbReference type="NCBI Taxonomy" id="435914"/>
    <lineage>
        <taxon>Bacteria</taxon>
        <taxon>Bacillati</taxon>
        <taxon>Actinomycetota</taxon>
        <taxon>Actinomycetes</taxon>
        <taxon>Mycobacteriales</taxon>
        <taxon>Fodinicola</taxon>
    </lineage>
</organism>
<dbReference type="Gene3D" id="3.40.50.720">
    <property type="entry name" value="NAD(P)-binding Rossmann-like Domain"/>
    <property type="match status" value="1"/>
</dbReference>
<proteinExistence type="inferred from homology"/>
<sequence>MADRIAILGLGLIGGSLLLRLTELGHDVVGYDTDPATLEAAGQPMDDGARAVAGADIAVLAVPLPAVEKVVTLVRDAGFEGVLTDVTSVKQRPAEIVARSFPAARYVGGHPMSGTEKSGFAAADPALFTGRVWVLCLDERTSVADWLRLADLYTSAGARVVPATAAEHDSAVAAISHLPHVVASAVAAGADEPLALALAAGSFADGTRVAATRAALTAAMCGGNSAAVARRLDRLIAELTEARHLLTAPDPIAALTSWLAAGQRVRAGWPGESGPEQVERADRRTLLELGRSGGWVTGVADSGQSVRTVRPAR</sequence>
<dbReference type="PROSITE" id="PS51176">
    <property type="entry name" value="PDH_ADH"/>
    <property type="match status" value="1"/>
</dbReference>